<dbReference type="Proteomes" id="UP000789396">
    <property type="component" value="Unassembled WGS sequence"/>
</dbReference>
<proteinExistence type="predicted"/>
<evidence type="ECO:0000313" key="2">
    <source>
        <dbReference type="Proteomes" id="UP000789396"/>
    </source>
</evidence>
<feature type="non-terminal residue" evidence="1">
    <location>
        <position position="70"/>
    </location>
</feature>
<evidence type="ECO:0000313" key="1">
    <source>
        <dbReference type="EMBL" id="CAG8789329.1"/>
    </source>
</evidence>
<dbReference type="AlphaFoldDB" id="A0A9N9JNU2"/>
<reference evidence="1" key="1">
    <citation type="submission" date="2021-06" db="EMBL/GenBank/DDBJ databases">
        <authorList>
            <person name="Kallberg Y."/>
            <person name="Tangrot J."/>
            <person name="Rosling A."/>
        </authorList>
    </citation>
    <scope>NUCLEOTIDE SEQUENCE</scope>
    <source>
        <strain evidence="1">IN212</strain>
    </source>
</reference>
<dbReference type="EMBL" id="CAJVPZ010059647">
    <property type="protein sequence ID" value="CAG8789329.1"/>
    <property type="molecule type" value="Genomic_DNA"/>
</dbReference>
<gene>
    <name evidence="1" type="ORF">RFULGI_LOCUS16584</name>
</gene>
<comment type="caution">
    <text evidence="1">The sequence shown here is derived from an EMBL/GenBank/DDBJ whole genome shotgun (WGS) entry which is preliminary data.</text>
</comment>
<protein>
    <submittedName>
        <fullName evidence="1">11157_t:CDS:1</fullName>
    </submittedName>
</protein>
<feature type="non-terminal residue" evidence="1">
    <location>
        <position position="1"/>
    </location>
</feature>
<organism evidence="1 2">
    <name type="scientific">Racocetra fulgida</name>
    <dbReference type="NCBI Taxonomy" id="60492"/>
    <lineage>
        <taxon>Eukaryota</taxon>
        <taxon>Fungi</taxon>
        <taxon>Fungi incertae sedis</taxon>
        <taxon>Mucoromycota</taxon>
        <taxon>Glomeromycotina</taxon>
        <taxon>Glomeromycetes</taxon>
        <taxon>Diversisporales</taxon>
        <taxon>Gigasporaceae</taxon>
        <taxon>Racocetra</taxon>
    </lineage>
</organism>
<accession>A0A9N9JNU2</accession>
<name>A0A9N9JNU2_9GLOM</name>
<keyword evidence="2" id="KW-1185">Reference proteome</keyword>
<sequence>NHFVLGFVPFGVSFNEFISLFAAEMKLLEREKIMDVQGNKSFIIASIGDITSDLPQENDLVGVKRHNAAK</sequence>
<dbReference type="OrthoDB" id="2430458at2759"/>